<dbReference type="Pfam" id="PF05593">
    <property type="entry name" value="RHS_repeat"/>
    <property type="match status" value="8"/>
</dbReference>
<evidence type="ECO:0000256" key="2">
    <source>
        <dbReference type="SAM" id="MobiDB-lite"/>
    </source>
</evidence>
<keyword evidence="6" id="KW-1185">Reference proteome</keyword>
<organism evidence="5 6">
    <name type="scientific">Curtobacterium herbarum</name>
    <dbReference type="NCBI Taxonomy" id="150122"/>
    <lineage>
        <taxon>Bacteria</taxon>
        <taxon>Bacillati</taxon>
        <taxon>Actinomycetota</taxon>
        <taxon>Actinomycetes</taxon>
        <taxon>Micrococcales</taxon>
        <taxon>Microbacteriaceae</taxon>
        <taxon>Curtobacterium</taxon>
    </lineage>
</organism>
<feature type="compositionally biased region" description="Polar residues" evidence="2">
    <location>
        <begin position="137"/>
        <end position="151"/>
    </location>
</feature>
<feature type="domain" description="DUF6531" evidence="3">
    <location>
        <begin position="288"/>
        <end position="360"/>
    </location>
</feature>
<dbReference type="InterPro" id="IPR045351">
    <property type="entry name" value="DUF6531"/>
</dbReference>
<dbReference type="NCBIfam" id="TIGR01643">
    <property type="entry name" value="YD_repeat_2x"/>
    <property type="match status" value="14"/>
</dbReference>
<evidence type="ECO:0000259" key="4">
    <source>
        <dbReference type="Pfam" id="PF25023"/>
    </source>
</evidence>
<sequence length="1796" mass="188573">MTDPHGNEPVEFDDATAEALISALSTTASSVESQSGPRSSYKTTGLAEFRGHFAELFDQNGTTAAIGARDLVSTMRTVSGWVQTMQAAAKRENDRRRRAREFDERQANRNLVERWHDDWFGGEKAPTEQAEPKPTFSDPTVSVGSRQTPNPGSGGGGGGGTSSAKPEDLRSFATGSSQLNADLSGKPGALRGKFEDFAAKCHWGTISSSGLVSGFEKWLSDNDQDVTWANTVADAFAAAGGEGSVSTVSDAALGAALQAAGVSATRSALAFEPPTAYGAQPTTGFSMDPVNTTTGNFVEPETDLTFLPASASLAVTRMYNSLDRRVGLFGPGWASVLETRLLLDDEGASLVEADGRQIRFPRSGAGWDRGVGENRWLAAEDDLLVVRDNTGVRIDFTPAGVWVGQSAGPGTAVHVDRDADDLPVRLRHERGRSVDVEYVGGRVAVLRASDGRRVEYGYDDRLRLVSVTAATGTRRYGWNEDDLVVTVTNAAGVVEADNTYDADRRVVEQRSPHGRRVRFAYLPGRVTAISDDDGSRSNAWIADPKGRLVGVIDSDDQRQSMSYDPHGNLVSSTARDGSVAVHAYDARGRRVRTVTPSGADVTTGYDEHDRVTTVVAESGAVTTFAYQGEDRDPSVITDPLGGRTELTWQDGLLVRAVDPTGVAFTLTHDAHGELASVTNTVGDTTRIERDLLGQVTAVVSPSGARTEYRYDAAGNVVARQDPDGAVWRSEFDPAGRVTAQVDATGARTSIAYGPDGEVASVTDALGRVTSQTHDDQGNTASVTLPDGASWSFAHDALSRLRAVTDPTGARWLREYSVDGALTATVDPTGVRQESSADPSTGVQTLRDAFSTSAVRFDEFGRPVERTSDATGAELVTYDAAGNPVELVDGEGGLTRLERDLAGRVVALTTPTGARSTYEYDACGRPAASVDPLGARTTLAYDAESRVIARTLPTGEVERTEYDAVGRVVTRSTPGSGTTRYRWDTAGRLVSVQDARFGRRRFRHDAAGQVTEVVDGLGGITRYGYDTRGRVVTVTDPTGAVTRRAYDAADRLVAETDPLGRTSTIEYDDAGRPVRQTGRDGRVVVWSYDAAGRRQRLEVDGTLQGEVSHDPVGRRIIVTDHTRGAGRTLDHELQYDRRGLLVRRARGDQAVAWEYDADGLRAARTDPDGTRSEMRRDTAGRLVAVERDGRPAGTFSYDAAGRVVESGSGDLVQHWTYRAGALVAHTATTPDGVSETTVERDDDDRISAISGADGRVTYRHDAAGQLVSALDDDGRGRTWTYDAGGRLVAETVDGVETRHEYDAAGVLLASTTDGERTEYVADGLGRRVRRTTPDGATTEYTWSALGYLGGVVERDAEYRETDRVDLWVDVLGELADAGGAETWWDTAALVPTLVSVAGTSLLELPGGVTLVGDAADTNGWRGARATDAQDPWAVLAAATGLQSELGLPTGVTLSATGGLGVGGLEWLGARVYDPVARGFLSADPLAPVVGAGWAGNPYSYAGNDPLHAIDPLGLRPATDEDLKAYNDARVGNFATAGNWIADHKEAIAAYAAIGVGVALMFVPGGALVTLAMAATSGGLLAGGFSVLKQGPDSGNVNWGEVGRQSLIGFGTGLLGGGVASGMKAAAGASTVVGSTGTGVASTVGRGIMSQTGRAATAASVEGGASNGVDYMTDPALEGKRNVSDFLQTTGAGVVSGAGSSVASSAMQKGLDLNDLLPAGTGRHAAPLSGDHGASSRGFAFANGAVGLGADSVAGAGGSVLNETLKPQGDTGEDLRRDAWNGFLGGGEGPLPVGSRVR</sequence>
<dbReference type="InterPro" id="IPR056823">
    <property type="entry name" value="TEN-like_YD-shell"/>
</dbReference>
<reference evidence="6" key="1">
    <citation type="journal article" date="2019" name="Int. J. Syst. Evol. Microbiol.">
        <title>The Global Catalogue of Microorganisms (GCM) 10K type strain sequencing project: providing services to taxonomists for standard genome sequencing and annotation.</title>
        <authorList>
            <consortium name="The Broad Institute Genomics Platform"/>
            <consortium name="The Broad Institute Genome Sequencing Center for Infectious Disease"/>
            <person name="Wu L."/>
            <person name="Ma J."/>
        </authorList>
    </citation>
    <scope>NUCLEOTIDE SEQUENCE [LARGE SCALE GENOMIC DNA]</scope>
    <source>
        <strain evidence="6">JCM 12140</strain>
    </source>
</reference>
<dbReference type="InterPro" id="IPR050708">
    <property type="entry name" value="T6SS_VgrG/RHS"/>
</dbReference>
<dbReference type="Pfam" id="PF25023">
    <property type="entry name" value="TEN_YD-shell"/>
    <property type="match status" value="1"/>
</dbReference>
<feature type="region of interest" description="Disordered" evidence="2">
    <location>
        <begin position="120"/>
        <end position="169"/>
    </location>
</feature>
<dbReference type="RefSeq" id="WP_204609230.1">
    <property type="nucleotide sequence ID" value="NZ_BAAAJX010000002.1"/>
</dbReference>
<dbReference type="SUPFAM" id="SSF69304">
    <property type="entry name" value="Tricorn protease N-terminal domain"/>
    <property type="match status" value="1"/>
</dbReference>
<accession>A0ABP4JZM8</accession>
<evidence type="ECO:0000313" key="5">
    <source>
        <dbReference type="EMBL" id="GAA1491967.1"/>
    </source>
</evidence>
<keyword evidence="1" id="KW-0677">Repeat</keyword>
<dbReference type="NCBIfam" id="TIGR03696">
    <property type="entry name" value="Rhs_assc_core"/>
    <property type="match status" value="1"/>
</dbReference>
<name>A0ABP4JZM8_9MICO</name>
<dbReference type="SUPFAM" id="SSF50998">
    <property type="entry name" value="Quinoprotein alcohol dehydrogenase-like"/>
    <property type="match status" value="1"/>
</dbReference>
<feature type="compositionally biased region" description="Gly residues" evidence="2">
    <location>
        <begin position="152"/>
        <end position="161"/>
    </location>
</feature>
<dbReference type="InterPro" id="IPR011047">
    <property type="entry name" value="Quinoprotein_ADH-like_sf"/>
</dbReference>
<dbReference type="PANTHER" id="PTHR32305:SF15">
    <property type="entry name" value="PROTEIN RHSA-RELATED"/>
    <property type="match status" value="1"/>
</dbReference>
<dbReference type="InterPro" id="IPR022385">
    <property type="entry name" value="Rhs_assc_core"/>
</dbReference>
<evidence type="ECO:0008006" key="7">
    <source>
        <dbReference type="Google" id="ProtNLM"/>
    </source>
</evidence>
<dbReference type="Proteomes" id="UP001501742">
    <property type="component" value="Unassembled WGS sequence"/>
</dbReference>
<evidence type="ECO:0000259" key="3">
    <source>
        <dbReference type="Pfam" id="PF20148"/>
    </source>
</evidence>
<evidence type="ECO:0000256" key="1">
    <source>
        <dbReference type="ARBA" id="ARBA00022737"/>
    </source>
</evidence>
<dbReference type="EMBL" id="BAAAJX010000002">
    <property type="protein sequence ID" value="GAA1491967.1"/>
    <property type="molecule type" value="Genomic_DNA"/>
</dbReference>
<dbReference type="PANTHER" id="PTHR32305">
    <property type="match status" value="1"/>
</dbReference>
<dbReference type="Gene3D" id="2.180.10.10">
    <property type="entry name" value="RHS repeat-associated core"/>
    <property type="match status" value="6"/>
</dbReference>
<dbReference type="InterPro" id="IPR031325">
    <property type="entry name" value="RHS_repeat"/>
</dbReference>
<evidence type="ECO:0000313" key="6">
    <source>
        <dbReference type="Proteomes" id="UP001501742"/>
    </source>
</evidence>
<dbReference type="InterPro" id="IPR006530">
    <property type="entry name" value="YD"/>
</dbReference>
<feature type="region of interest" description="Disordered" evidence="2">
    <location>
        <begin position="1762"/>
        <end position="1796"/>
    </location>
</feature>
<dbReference type="Pfam" id="PF20148">
    <property type="entry name" value="DUF6531"/>
    <property type="match status" value="1"/>
</dbReference>
<protein>
    <recommendedName>
        <fullName evidence="7">Type IV secretion protein Rhs</fullName>
    </recommendedName>
</protein>
<proteinExistence type="predicted"/>
<feature type="domain" description="Teneurin-like YD-shell" evidence="4">
    <location>
        <begin position="492"/>
        <end position="653"/>
    </location>
</feature>
<comment type="caution">
    <text evidence="5">The sequence shown here is derived from an EMBL/GenBank/DDBJ whole genome shotgun (WGS) entry which is preliminary data.</text>
</comment>
<gene>
    <name evidence="5" type="ORF">GCM10009627_03130</name>
</gene>